<dbReference type="RefSeq" id="WP_259965016.1">
    <property type="nucleotide sequence ID" value="NZ_CP081051.1"/>
</dbReference>
<gene>
    <name evidence="2" type="ORF">K3718_03675</name>
</gene>
<keyword evidence="3" id="KW-1185">Reference proteome</keyword>
<keyword evidence="1" id="KW-0812">Transmembrane</keyword>
<name>A0ABY5WL57_9RHOB</name>
<accession>A0ABY5WL57</accession>
<reference evidence="2" key="1">
    <citation type="submission" date="2021-08" db="EMBL/GenBank/DDBJ databases">
        <authorList>
            <person name="Nwanade C."/>
            <person name="Wang M."/>
            <person name="Masoudi A."/>
            <person name="Yu Z."/>
            <person name="Liu J."/>
        </authorList>
    </citation>
    <scope>NUCLEOTIDE SEQUENCE</scope>
    <source>
        <strain evidence="2">S166</strain>
    </source>
</reference>
<dbReference type="Pfam" id="PF05656">
    <property type="entry name" value="DUF805"/>
    <property type="match status" value="1"/>
</dbReference>
<evidence type="ECO:0000313" key="3">
    <source>
        <dbReference type="Proteomes" id="UP001058514"/>
    </source>
</evidence>
<feature type="transmembrane region" description="Helical" evidence="1">
    <location>
        <begin position="28"/>
        <end position="47"/>
    </location>
</feature>
<protein>
    <submittedName>
        <fullName evidence="2">DUF805 domain-containing protein</fullName>
    </submittedName>
</protein>
<dbReference type="Proteomes" id="UP001058514">
    <property type="component" value="Chromosome"/>
</dbReference>
<proteinExistence type="predicted"/>
<keyword evidence="1" id="KW-0472">Membrane</keyword>
<evidence type="ECO:0000256" key="1">
    <source>
        <dbReference type="SAM" id="Phobius"/>
    </source>
</evidence>
<keyword evidence="1" id="KW-1133">Transmembrane helix</keyword>
<feature type="transmembrane region" description="Helical" evidence="1">
    <location>
        <begin position="53"/>
        <end position="70"/>
    </location>
</feature>
<dbReference type="EMBL" id="CP081051">
    <property type="protein sequence ID" value="UWQ42203.1"/>
    <property type="molecule type" value="Genomic_DNA"/>
</dbReference>
<organism evidence="2 3">
    <name type="scientific">Leisingera aquaemixtae</name>
    <dbReference type="NCBI Taxonomy" id="1396826"/>
    <lineage>
        <taxon>Bacteria</taxon>
        <taxon>Pseudomonadati</taxon>
        <taxon>Pseudomonadota</taxon>
        <taxon>Alphaproteobacteria</taxon>
        <taxon>Rhodobacterales</taxon>
        <taxon>Roseobacteraceae</taxon>
        <taxon>Leisingera</taxon>
    </lineage>
</organism>
<feature type="transmembrane region" description="Helical" evidence="1">
    <location>
        <begin position="121"/>
        <end position="149"/>
    </location>
</feature>
<dbReference type="InterPro" id="IPR008523">
    <property type="entry name" value="DUF805"/>
</dbReference>
<evidence type="ECO:0000313" key="2">
    <source>
        <dbReference type="EMBL" id="UWQ42203.1"/>
    </source>
</evidence>
<feature type="transmembrane region" description="Helical" evidence="1">
    <location>
        <begin position="91"/>
        <end position="109"/>
    </location>
</feature>
<sequence length="178" mass="19113">MSSALRDNFKRALKRPLVFSGRSPRGEFWAFAPLGVGLPLFATFVGLKFELSFWFVLGIAALALLPLFAVGWRRVQDTGAHGSDAIEPWKFFFLAATLGYFTNAVWLWADNQIRAGADGPIGFGIMIAAAFAGTPLAIGTVAATFAFLLTFPQAAALTLLPSDTGTNKYGPNPQEAPK</sequence>